<dbReference type="InterPro" id="IPR010310">
    <property type="entry name" value="T7SS_ESAT-6-like"/>
</dbReference>
<evidence type="ECO:0000313" key="3">
    <source>
        <dbReference type="EMBL" id="MBA8805330.1"/>
    </source>
</evidence>
<dbReference type="EMBL" id="JACGXA010000001">
    <property type="protein sequence ID" value="MBA8805330.1"/>
    <property type="molecule type" value="Genomic_DNA"/>
</dbReference>
<comment type="similarity">
    <text evidence="1">Belongs to the WXG100 family.</text>
</comment>
<evidence type="ECO:0000256" key="2">
    <source>
        <dbReference type="SAM" id="Coils"/>
    </source>
</evidence>
<dbReference type="NCBIfam" id="TIGR03930">
    <property type="entry name" value="WXG100_ESAT6"/>
    <property type="match status" value="1"/>
</dbReference>
<organism evidence="3 4">
    <name type="scientific">Nocardioides ginsengisegetis</name>
    <dbReference type="NCBI Taxonomy" id="661491"/>
    <lineage>
        <taxon>Bacteria</taxon>
        <taxon>Bacillati</taxon>
        <taxon>Actinomycetota</taxon>
        <taxon>Actinomycetes</taxon>
        <taxon>Propionibacteriales</taxon>
        <taxon>Nocardioidaceae</taxon>
        <taxon>Nocardioides</taxon>
    </lineage>
</organism>
<dbReference type="InterPro" id="IPR036689">
    <property type="entry name" value="ESAT-6-like_sf"/>
</dbReference>
<dbReference type="SUPFAM" id="SSF140453">
    <property type="entry name" value="EsxAB dimer-like"/>
    <property type="match status" value="1"/>
</dbReference>
<dbReference type="AlphaFoldDB" id="A0A7W3J2X5"/>
<proteinExistence type="inferred from homology"/>
<accession>A0A7W3J2X5</accession>
<sequence>MTEMSLDGLRVNHAGLDTAAEDMGRTVKDIDDRLNRLEQELAPLRSDWSGSAQQAYTTAKAKWDGAIQDMRNLLEETSKTVYQSNAEYKAADQRGAASFDI</sequence>
<evidence type="ECO:0000313" key="4">
    <source>
        <dbReference type="Proteomes" id="UP000580910"/>
    </source>
</evidence>
<dbReference type="Proteomes" id="UP000580910">
    <property type="component" value="Unassembled WGS sequence"/>
</dbReference>
<reference evidence="3 4" key="1">
    <citation type="submission" date="2020-07" db="EMBL/GenBank/DDBJ databases">
        <title>Sequencing the genomes of 1000 actinobacteria strains.</title>
        <authorList>
            <person name="Klenk H.-P."/>
        </authorList>
    </citation>
    <scope>NUCLEOTIDE SEQUENCE [LARGE SCALE GENOMIC DNA]</scope>
    <source>
        <strain evidence="3 4">DSM 21349</strain>
    </source>
</reference>
<comment type="caution">
    <text evidence="3">The sequence shown here is derived from an EMBL/GenBank/DDBJ whole genome shotgun (WGS) entry which is preliminary data.</text>
</comment>
<dbReference type="Pfam" id="PF06013">
    <property type="entry name" value="WXG100"/>
    <property type="match status" value="1"/>
</dbReference>
<name>A0A7W3J2X5_9ACTN</name>
<gene>
    <name evidence="3" type="ORF">FB382_003621</name>
</gene>
<feature type="coiled-coil region" evidence="2">
    <location>
        <begin position="20"/>
        <end position="47"/>
    </location>
</feature>
<keyword evidence="4" id="KW-1185">Reference proteome</keyword>
<protein>
    <recommendedName>
        <fullName evidence="1">ESAT-6-like protein</fullName>
    </recommendedName>
</protein>
<evidence type="ECO:0000256" key="1">
    <source>
        <dbReference type="RuleBase" id="RU362001"/>
    </source>
</evidence>
<keyword evidence="2" id="KW-0175">Coiled coil</keyword>
<dbReference type="Gene3D" id="1.10.287.1060">
    <property type="entry name" value="ESAT-6-like"/>
    <property type="match status" value="1"/>
</dbReference>